<dbReference type="GO" id="GO:0071555">
    <property type="term" value="P:cell wall organization"/>
    <property type="evidence" value="ECO:0007669"/>
    <property type="project" value="UniProtKB-KW"/>
</dbReference>
<evidence type="ECO:0000256" key="4">
    <source>
        <dbReference type="ARBA" id="ARBA00022960"/>
    </source>
</evidence>
<dbReference type="PRINTS" id="PR00725">
    <property type="entry name" value="DADACBPTASE1"/>
</dbReference>
<keyword evidence="3" id="KW-0378">Hydrolase</keyword>
<dbReference type="SUPFAM" id="SSF56601">
    <property type="entry name" value="beta-lactamase/transpeptidase-like"/>
    <property type="match status" value="1"/>
</dbReference>
<evidence type="ECO:0000256" key="2">
    <source>
        <dbReference type="ARBA" id="ARBA00022729"/>
    </source>
</evidence>
<dbReference type="EMBL" id="UINC01187659">
    <property type="protein sequence ID" value="SVE00499.1"/>
    <property type="molecule type" value="Genomic_DNA"/>
</dbReference>
<dbReference type="GO" id="GO:0006508">
    <property type="term" value="P:proteolysis"/>
    <property type="evidence" value="ECO:0007669"/>
    <property type="project" value="InterPro"/>
</dbReference>
<feature type="domain" description="Peptidase S11 D-alanyl-D-alanine carboxypeptidase A N-terminal" evidence="7">
    <location>
        <begin position="19"/>
        <end position="250"/>
    </location>
</feature>
<dbReference type="GO" id="GO:0009252">
    <property type="term" value="P:peptidoglycan biosynthetic process"/>
    <property type="evidence" value="ECO:0007669"/>
    <property type="project" value="UniProtKB-KW"/>
</dbReference>
<evidence type="ECO:0000259" key="7">
    <source>
        <dbReference type="Pfam" id="PF00768"/>
    </source>
</evidence>
<dbReference type="InterPro" id="IPR001967">
    <property type="entry name" value="Peptidase_S11_N"/>
</dbReference>
<dbReference type="InterPro" id="IPR012338">
    <property type="entry name" value="Beta-lactam/transpept-like"/>
</dbReference>
<keyword evidence="5" id="KW-0573">Peptidoglycan synthesis</keyword>
<evidence type="ECO:0000256" key="5">
    <source>
        <dbReference type="ARBA" id="ARBA00022984"/>
    </source>
</evidence>
<comment type="similarity">
    <text evidence="1">Belongs to the peptidase S11 family.</text>
</comment>
<organism evidence="8">
    <name type="scientific">marine metagenome</name>
    <dbReference type="NCBI Taxonomy" id="408172"/>
    <lineage>
        <taxon>unclassified sequences</taxon>
        <taxon>metagenomes</taxon>
        <taxon>ecological metagenomes</taxon>
    </lineage>
</organism>
<dbReference type="InterPro" id="IPR018044">
    <property type="entry name" value="Peptidase_S11"/>
</dbReference>
<dbReference type="Pfam" id="PF00768">
    <property type="entry name" value="Peptidase_S11"/>
    <property type="match status" value="1"/>
</dbReference>
<keyword evidence="4" id="KW-0133">Cell shape</keyword>
<dbReference type="AlphaFoldDB" id="A0A382ZYV6"/>
<dbReference type="GO" id="GO:0009002">
    <property type="term" value="F:serine-type D-Ala-D-Ala carboxypeptidase activity"/>
    <property type="evidence" value="ECO:0007669"/>
    <property type="project" value="InterPro"/>
</dbReference>
<dbReference type="GO" id="GO:0008360">
    <property type="term" value="P:regulation of cell shape"/>
    <property type="evidence" value="ECO:0007669"/>
    <property type="project" value="UniProtKB-KW"/>
</dbReference>
<reference evidence="8" key="1">
    <citation type="submission" date="2018-05" db="EMBL/GenBank/DDBJ databases">
        <authorList>
            <person name="Lanie J.A."/>
            <person name="Ng W.-L."/>
            <person name="Kazmierczak K.M."/>
            <person name="Andrzejewski T.M."/>
            <person name="Davidsen T.M."/>
            <person name="Wayne K.J."/>
            <person name="Tettelin H."/>
            <person name="Glass J.I."/>
            <person name="Rusch D."/>
            <person name="Podicherti R."/>
            <person name="Tsui H.-C.T."/>
            <person name="Winkler M.E."/>
        </authorList>
    </citation>
    <scope>NUCLEOTIDE SEQUENCE</scope>
</reference>
<evidence type="ECO:0000313" key="8">
    <source>
        <dbReference type="EMBL" id="SVE00499.1"/>
    </source>
</evidence>
<feature type="non-terminal residue" evidence="8">
    <location>
        <position position="253"/>
    </location>
</feature>
<gene>
    <name evidence="8" type="ORF">METZ01_LOCUS453353</name>
</gene>
<accession>A0A382ZYV6</accession>
<sequence length="253" mass="28474">MKFLKIFFIILIFSSFNQKSFSEIEIEANYVILQDHLSGEILYEKNADGKIYPASMTKIMTVIVVFDLLKKGETSLNEMITISEKAWRMSQSGYSSMFIMLNDQVSVEDLLKGIIIVSGNDACVALAEGLSGTENDFVILMNEKAKEIGMENTNFNNSSGINDAENYSTVRDILIMSRYMIQTYPEYYSYFKDTSFTWERTGGDPITQGNRNPLLYKNIGADGIKTGFLTVEQYSLAASMKIDKRRITAVASG</sequence>
<dbReference type="Gene3D" id="3.40.710.10">
    <property type="entry name" value="DD-peptidase/beta-lactamase superfamily"/>
    <property type="match status" value="1"/>
</dbReference>
<evidence type="ECO:0000256" key="6">
    <source>
        <dbReference type="ARBA" id="ARBA00023316"/>
    </source>
</evidence>
<evidence type="ECO:0000256" key="1">
    <source>
        <dbReference type="ARBA" id="ARBA00007164"/>
    </source>
</evidence>
<proteinExistence type="inferred from homology"/>
<dbReference type="PANTHER" id="PTHR21581">
    <property type="entry name" value="D-ALANYL-D-ALANINE CARBOXYPEPTIDASE"/>
    <property type="match status" value="1"/>
</dbReference>
<dbReference type="PANTHER" id="PTHR21581:SF6">
    <property type="entry name" value="TRAFFICKING PROTEIN PARTICLE COMPLEX SUBUNIT 12"/>
    <property type="match status" value="1"/>
</dbReference>
<evidence type="ECO:0000256" key="3">
    <source>
        <dbReference type="ARBA" id="ARBA00022801"/>
    </source>
</evidence>
<keyword evidence="2" id="KW-0732">Signal</keyword>
<name>A0A382ZYV6_9ZZZZ</name>
<keyword evidence="6" id="KW-0961">Cell wall biogenesis/degradation</keyword>
<protein>
    <recommendedName>
        <fullName evidence="7">Peptidase S11 D-alanyl-D-alanine carboxypeptidase A N-terminal domain-containing protein</fullName>
    </recommendedName>
</protein>